<dbReference type="InterPro" id="IPR029063">
    <property type="entry name" value="SAM-dependent_MTases_sf"/>
</dbReference>
<keyword evidence="1" id="KW-0808">Transferase</keyword>
<dbReference type="Proteomes" id="UP000276282">
    <property type="component" value="Unassembled WGS sequence"/>
</dbReference>
<dbReference type="OrthoDB" id="9795498at2"/>
<evidence type="ECO:0000313" key="2">
    <source>
        <dbReference type="Proteomes" id="UP000276282"/>
    </source>
</evidence>
<dbReference type="EMBL" id="RBLG01000004">
    <property type="protein sequence ID" value="RKS45123.1"/>
    <property type="molecule type" value="Genomic_DNA"/>
</dbReference>
<name>A0A495P3N6_9FLAO</name>
<proteinExistence type="predicted"/>
<keyword evidence="2" id="KW-1185">Reference proteome</keyword>
<evidence type="ECO:0000313" key="1">
    <source>
        <dbReference type="EMBL" id="RKS45123.1"/>
    </source>
</evidence>
<reference evidence="1 2" key="1">
    <citation type="submission" date="2018-10" db="EMBL/GenBank/DDBJ databases">
        <title>Genomic Encyclopedia of Archaeal and Bacterial Type Strains, Phase II (KMG-II): from individual species to whole genera.</title>
        <authorList>
            <person name="Goeker M."/>
        </authorList>
    </citation>
    <scope>NUCLEOTIDE SEQUENCE [LARGE SCALE GENOMIC DNA]</scope>
    <source>
        <strain evidence="1 2">DSM 19839</strain>
    </source>
</reference>
<accession>A0A495P3N6</accession>
<organism evidence="1 2">
    <name type="scientific">Gillisia mitskevichiae</name>
    <dbReference type="NCBI Taxonomy" id="270921"/>
    <lineage>
        <taxon>Bacteria</taxon>
        <taxon>Pseudomonadati</taxon>
        <taxon>Bacteroidota</taxon>
        <taxon>Flavobacteriia</taxon>
        <taxon>Flavobacteriales</taxon>
        <taxon>Flavobacteriaceae</taxon>
        <taxon>Gillisia</taxon>
    </lineage>
</organism>
<dbReference type="RefSeq" id="WP_121346584.1">
    <property type="nucleotide sequence ID" value="NZ_RBLG01000004.1"/>
</dbReference>
<dbReference type="SUPFAM" id="SSF53335">
    <property type="entry name" value="S-adenosyl-L-methionine-dependent methyltransferases"/>
    <property type="match status" value="1"/>
</dbReference>
<keyword evidence="1" id="KW-0489">Methyltransferase</keyword>
<dbReference type="GO" id="GO:0008168">
    <property type="term" value="F:methyltransferase activity"/>
    <property type="evidence" value="ECO:0007669"/>
    <property type="project" value="UniProtKB-KW"/>
</dbReference>
<gene>
    <name evidence="1" type="ORF">BC962_2799</name>
</gene>
<dbReference type="AlphaFoldDB" id="A0A495P3N6"/>
<dbReference type="Pfam" id="PF13578">
    <property type="entry name" value="Methyltransf_24"/>
    <property type="match status" value="1"/>
</dbReference>
<protein>
    <submittedName>
        <fullName evidence="1">Methyltransferase family protein</fullName>
    </submittedName>
</protein>
<sequence length="305" mass="35889">MKVKKRFKNIFKSLLNKLPHVKTLYKTSLNSRFPAGHYYSTVVSIDDIKKRELEIWKNVNKDGVPGIDLKTEEQIKLLNSFSGYYAELPFTRKKQPNLRYRFDNAYYSYSDGIILYSMIRHFKPKRIIEIGSGFSSANMLDTNELFFDNKIDITFIEPHPEERLIPMMTKTDRNQTTVIKSDVQLIPLEVFKKLQAGDILFVDSTHAVKTGSDVNYILFEILPALKYGVLIHFHDIFYPFEYPKDWVFKGYGWNEAYFLKAFLMNNDKFDIRFFTDYLHKHHQESFNEIPLAVKGSGSSLWIEKK</sequence>
<comment type="caution">
    <text evidence="1">The sequence shown here is derived from an EMBL/GenBank/DDBJ whole genome shotgun (WGS) entry which is preliminary data.</text>
</comment>
<dbReference type="Gene3D" id="3.40.50.150">
    <property type="entry name" value="Vaccinia Virus protein VP39"/>
    <property type="match status" value="1"/>
</dbReference>
<dbReference type="GO" id="GO:0032259">
    <property type="term" value="P:methylation"/>
    <property type="evidence" value="ECO:0007669"/>
    <property type="project" value="UniProtKB-KW"/>
</dbReference>